<dbReference type="Gene3D" id="3.30.70.141">
    <property type="entry name" value="Nucleoside diphosphate kinase-like domain"/>
    <property type="match status" value="1"/>
</dbReference>
<sequence length="137" mass="15608">MPEQKTFIMLKPDVLKRGLMGAIISRIEDQDYFIERAQVMELDKQMVAHHYAHLLNEDFYPELESYMLSGPVFAMVVTGDNVIDGMRKIIGATDPRDAAPHTIRADFARNVTENAIHGSDTEENAAIEITRFFNSYE</sequence>
<dbReference type="EMBL" id="CP014162">
    <property type="protein sequence ID" value="AMB98022.1"/>
    <property type="molecule type" value="Genomic_DNA"/>
</dbReference>
<organism evidence="16 18">
    <name type="scientific">Aerococcus urinaeequi</name>
    <dbReference type="NCBI Taxonomy" id="51665"/>
    <lineage>
        <taxon>Bacteria</taxon>
        <taxon>Bacillati</taxon>
        <taxon>Bacillota</taxon>
        <taxon>Bacilli</taxon>
        <taxon>Lactobacillales</taxon>
        <taxon>Aerococcaceae</taxon>
        <taxon>Aerococcus</taxon>
    </lineage>
</organism>
<proteinExistence type="inferred from homology"/>
<evidence type="ECO:0000313" key="15">
    <source>
        <dbReference type="EMBL" id="AMB98022.1"/>
    </source>
</evidence>
<dbReference type="KEGG" id="aui:APT62_06855"/>
<reference evidence="16 18" key="3">
    <citation type="submission" date="2020-10" db="EMBL/GenBank/DDBJ databases">
        <title>Plasmid carrying two tetracycline resistance determinant.</title>
        <authorList>
            <person name="Yang Q."/>
        </authorList>
    </citation>
    <scope>NUCLEOTIDE SEQUENCE [LARGE SCALE GENOMIC DNA]</scope>
    <source>
        <strain evidence="16 18">T43</strain>
    </source>
</reference>
<keyword evidence="9" id="KW-0067">ATP-binding</keyword>
<dbReference type="GO" id="GO:0046872">
    <property type="term" value="F:metal ion binding"/>
    <property type="evidence" value="ECO:0007669"/>
    <property type="project" value="UniProtKB-KW"/>
</dbReference>
<dbReference type="Proteomes" id="UP000595091">
    <property type="component" value="Chromosome"/>
</dbReference>
<evidence type="ECO:0000256" key="2">
    <source>
        <dbReference type="ARBA" id="ARBA00008142"/>
    </source>
</evidence>
<dbReference type="PROSITE" id="PS51374">
    <property type="entry name" value="NDPK_LIKE"/>
    <property type="match status" value="1"/>
</dbReference>
<feature type="active site" description="Pros-phosphohistidine intermediate" evidence="12">
    <location>
        <position position="117"/>
    </location>
</feature>
<feature type="binding site" evidence="12">
    <location>
        <position position="59"/>
    </location>
    <ligand>
        <name>ATP</name>
        <dbReference type="ChEBI" id="CHEBI:30616"/>
    </ligand>
</feature>
<evidence type="ECO:0000256" key="7">
    <source>
        <dbReference type="ARBA" id="ARBA00022741"/>
    </source>
</evidence>
<dbReference type="InterPro" id="IPR001564">
    <property type="entry name" value="Nucleoside_diP_kinase"/>
</dbReference>
<gene>
    <name evidence="16" type="primary">ndk</name>
    <name evidence="15" type="ORF">AWM74_07170</name>
    <name evidence="16" type="ORF">IMX20_02750</name>
</gene>
<dbReference type="RefSeq" id="WP_026465417.1">
    <property type="nucleotide sequence ID" value="NZ_CANSXX010000011.1"/>
</dbReference>
<comment type="similarity">
    <text evidence="2 12 13">Belongs to the NDK family.</text>
</comment>
<dbReference type="AlphaFoldDB" id="A0A0U4VYD6"/>
<accession>A0A0U4VYD6</accession>
<evidence type="ECO:0000256" key="6">
    <source>
        <dbReference type="ARBA" id="ARBA00022723"/>
    </source>
</evidence>
<dbReference type="GO" id="GO:0006241">
    <property type="term" value="P:CTP biosynthetic process"/>
    <property type="evidence" value="ECO:0007669"/>
    <property type="project" value="InterPro"/>
</dbReference>
<reference evidence="15 17" key="1">
    <citation type="journal article" date="2016" name="Genome Announc.">
        <title>Complete Genome Sequences of Aerococcus christensenii CCUG 28831T, Aerococcus sanguinicola CCUG 43001T, Aerococcus urinae CCUG 36881T, Aerococcus urinaeequi CCUG 28094T, Aerococcus urinaehominis CCUG 42038 BT, and Aerococcus viridans CCUG 4311T.</title>
        <authorList>
            <person name="Carkaci D."/>
            <person name="Dargis R."/>
            <person name="Nielsen X.C."/>
            <person name="Skovgaard O."/>
            <person name="Fuursted K."/>
            <person name="Christensen J.J."/>
        </authorList>
    </citation>
    <scope>NUCLEOTIDE SEQUENCE [LARGE SCALE GENOMIC DNA]</scope>
    <source>
        <strain evidence="15 17">CCUG28094</strain>
    </source>
</reference>
<evidence type="ECO:0000256" key="13">
    <source>
        <dbReference type="RuleBase" id="RU004011"/>
    </source>
</evidence>
<dbReference type="GeneID" id="92867337"/>
<evidence type="ECO:0000256" key="8">
    <source>
        <dbReference type="ARBA" id="ARBA00022777"/>
    </source>
</evidence>
<evidence type="ECO:0000313" key="16">
    <source>
        <dbReference type="EMBL" id="QOQ79633.1"/>
    </source>
</evidence>
<dbReference type="GO" id="GO:0004550">
    <property type="term" value="F:nucleoside diphosphate kinase activity"/>
    <property type="evidence" value="ECO:0007669"/>
    <property type="project" value="UniProtKB-EC"/>
</dbReference>
<dbReference type="PRINTS" id="PR01243">
    <property type="entry name" value="NUCDPKINASE"/>
</dbReference>
<feature type="binding site" evidence="12">
    <location>
        <position position="11"/>
    </location>
    <ligand>
        <name>ATP</name>
        <dbReference type="ChEBI" id="CHEBI:30616"/>
    </ligand>
</feature>
<dbReference type="SUPFAM" id="SSF54919">
    <property type="entry name" value="Nucleoside diphosphate kinase, NDK"/>
    <property type="match status" value="1"/>
</dbReference>
<dbReference type="InterPro" id="IPR036850">
    <property type="entry name" value="NDK-like_dom_sf"/>
</dbReference>
<evidence type="ECO:0000256" key="11">
    <source>
        <dbReference type="ARBA" id="ARBA00023080"/>
    </source>
</evidence>
<evidence type="ECO:0000256" key="1">
    <source>
        <dbReference type="ARBA" id="ARBA00001946"/>
    </source>
</evidence>
<keyword evidence="5 16" id="KW-0808">Transferase</keyword>
<name>A0A0U4VYD6_9LACT</name>
<keyword evidence="6" id="KW-0479">Metal-binding</keyword>
<dbReference type="EC" id="2.7.4.6" evidence="3"/>
<evidence type="ECO:0000256" key="5">
    <source>
        <dbReference type="ARBA" id="ARBA00022679"/>
    </source>
</evidence>
<dbReference type="NCBIfam" id="NF001908">
    <property type="entry name" value="PRK00668.1"/>
    <property type="match status" value="1"/>
</dbReference>
<feature type="domain" description="Nucleoside diphosphate kinase-like" evidence="14">
    <location>
        <begin position="3"/>
        <end position="137"/>
    </location>
</feature>
<reference evidence="17" key="2">
    <citation type="submission" date="2016-01" db="EMBL/GenBank/DDBJ databases">
        <title>Six Aerococcus type strain genome sequencing and assembly using PacBio and Illumina Hiseq.</title>
        <authorList>
            <person name="Carkaci D."/>
            <person name="Dargis R."/>
            <person name="Nielsen X.C."/>
            <person name="Skovgaard O."/>
            <person name="Fuursted K."/>
            <person name="Christensen J.J."/>
        </authorList>
    </citation>
    <scope>NUCLEOTIDE SEQUENCE [LARGE SCALE GENOMIC DNA]</scope>
    <source>
        <strain evidence="17">CCUG28094</strain>
    </source>
</reference>
<evidence type="ECO:0000256" key="12">
    <source>
        <dbReference type="PROSITE-ProRule" id="PRU00706"/>
    </source>
</evidence>
<dbReference type="FunFam" id="3.30.70.141:FF:000003">
    <property type="entry name" value="Nucleoside diphosphate kinase"/>
    <property type="match status" value="1"/>
</dbReference>
<dbReference type="Proteomes" id="UP000067698">
    <property type="component" value="Chromosome"/>
</dbReference>
<keyword evidence="10" id="KW-0460">Magnesium</keyword>
<keyword evidence="7" id="KW-0547">Nucleotide-binding</keyword>
<evidence type="ECO:0000256" key="9">
    <source>
        <dbReference type="ARBA" id="ARBA00022840"/>
    </source>
</evidence>
<dbReference type="CDD" id="cd04413">
    <property type="entry name" value="NDPk_I"/>
    <property type="match status" value="1"/>
</dbReference>
<evidence type="ECO:0000256" key="10">
    <source>
        <dbReference type="ARBA" id="ARBA00022842"/>
    </source>
</evidence>
<dbReference type="PANTHER" id="PTHR11349">
    <property type="entry name" value="NUCLEOSIDE DIPHOSPHATE KINASE"/>
    <property type="match status" value="1"/>
</dbReference>
<dbReference type="InterPro" id="IPR034907">
    <property type="entry name" value="NDK-like_dom"/>
</dbReference>
<protein>
    <recommendedName>
        <fullName evidence="4">Nucleoside diphosphate kinase</fullName>
        <ecNumber evidence="3">2.7.4.6</ecNumber>
    </recommendedName>
</protein>
<keyword evidence="8 16" id="KW-0418">Kinase</keyword>
<evidence type="ECO:0000256" key="4">
    <source>
        <dbReference type="ARBA" id="ARBA00017632"/>
    </source>
</evidence>
<dbReference type="EMBL" id="CP063065">
    <property type="protein sequence ID" value="QOQ79633.1"/>
    <property type="molecule type" value="Genomic_DNA"/>
</dbReference>
<dbReference type="GO" id="GO:0005524">
    <property type="term" value="F:ATP binding"/>
    <property type="evidence" value="ECO:0007669"/>
    <property type="project" value="UniProtKB-KW"/>
</dbReference>
<dbReference type="GO" id="GO:0006228">
    <property type="term" value="P:UTP biosynthetic process"/>
    <property type="evidence" value="ECO:0007669"/>
    <property type="project" value="InterPro"/>
</dbReference>
<evidence type="ECO:0000259" key="14">
    <source>
        <dbReference type="SMART" id="SM00562"/>
    </source>
</evidence>
<feature type="binding site" evidence="12">
    <location>
        <position position="114"/>
    </location>
    <ligand>
        <name>ATP</name>
        <dbReference type="ChEBI" id="CHEBI:30616"/>
    </ligand>
</feature>
<keyword evidence="11" id="KW-0546">Nucleotide metabolism</keyword>
<dbReference type="SMART" id="SM00562">
    <property type="entry name" value="NDK"/>
    <property type="match status" value="1"/>
</dbReference>
<feature type="binding site" evidence="12">
    <location>
        <position position="104"/>
    </location>
    <ligand>
        <name>ATP</name>
        <dbReference type="ChEBI" id="CHEBI:30616"/>
    </ligand>
</feature>
<evidence type="ECO:0000256" key="3">
    <source>
        <dbReference type="ARBA" id="ARBA00012966"/>
    </source>
</evidence>
<comment type="cofactor">
    <cofactor evidence="1">
        <name>Mg(2+)</name>
        <dbReference type="ChEBI" id="CHEBI:18420"/>
    </cofactor>
</comment>
<dbReference type="OrthoDB" id="9801161at2"/>
<feature type="binding site" evidence="12">
    <location>
        <position position="87"/>
    </location>
    <ligand>
        <name>ATP</name>
        <dbReference type="ChEBI" id="CHEBI:30616"/>
    </ligand>
</feature>
<feature type="binding site" evidence="12">
    <location>
        <position position="93"/>
    </location>
    <ligand>
        <name>ATP</name>
        <dbReference type="ChEBI" id="CHEBI:30616"/>
    </ligand>
</feature>
<evidence type="ECO:0000313" key="17">
    <source>
        <dbReference type="Proteomes" id="UP000067698"/>
    </source>
</evidence>
<evidence type="ECO:0000313" key="18">
    <source>
        <dbReference type="Proteomes" id="UP000595091"/>
    </source>
</evidence>
<dbReference type="GO" id="GO:0006183">
    <property type="term" value="P:GTP biosynthetic process"/>
    <property type="evidence" value="ECO:0007669"/>
    <property type="project" value="InterPro"/>
</dbReference>
<dbReference type="Pfam" id="PF00334">
    <property type="entry name" value="NDK"/>
    <property type="match status" value="1"/>
</dbReference>